<dbReference type="InterPro" id="IPR028994">
    <property type="entry name" value="Integrin_alpha_N"/>
</dbReference>
<feature type="signal peptide" evidence="1">
    <location>
        <begin position="1"/>
        <end position="25"/>
    </location>
</feature>
<evidence type="ECO:0000313" key="2">
    <source>
        <dbReference type="EMBL" id="KRO70584.1"/>
    </source>
</evidence>
<dbReference type="PANTHER" id="PTHR46580">
    <property type="entry name" value="SENSOR KINASE-RELATED"/>
    <property type="match status" value="1"/>
</dbReference>
<keyword evidence="1" id="KW-0732">Signal</keyword>
<dbReference type="AlphaFoldDB" id="A0A0R2S6U0"/>
<comment type="caution">
    <text evidence="2">The sequence shown here is derived from an EMBL/GenBank/DDBJ whole genome shotgun (WGS) entry which is preliminary data.</text>
</comment>
<gene>
    <name evidence="2" type="ORF">ABR69_03935</name>
</gene>
<accession>A0A0R2S6U0</accession>
<feature type="chain" id="PRO_5006423396" description="VCBS repeat-containing protein" evidence="1">
    <location>
        <begin position="26"/>
        <end position="539"/>
    </location>
</feature>
<name>A0A0R2S6U0_9GAMM</name>
<evidence type="ECO:0008006" key="4">
    <source>
        <dbReference type="Google" id="ProtNLM"/>
    </source>
</evidence>
<sequence>MNFRRSIRPLSLLTVLATSASFSYAQSSGNYAAFSLAREENWAPLITEDMNGDGLLDLVYANYDPSLGRQLLIHYQNANGDFPDAPQVIEIKSEIIAIGFGDLREEPGTELILHAANGVFSLSPAIEGYAGNLKPIMRFDSIAAIPSRRQVEFLPPLEDRTGNSILDLFLPAEQGFAFFAGSQDGEFEPAGSITTVNADLRSAQRNDREAGLDTQLGINATDGIVVKVEVERRNPFDNFVQHWPSKTEDANLVSATNWIPNAVFTEINGDALQDLVFINLDSAANPQLNIALQDTTGFSPIPSWQASFEAGGEISLHDFNGDGRSDILRLSGSGDDWEARFFIGKKVGAPFDLSTPDQVMRFSGYDMRLNPYALPSGEIALSVSFYTLPIIDAIRSASINRTQLLYAPINTATSANGTTTESEPTTALFARRPSSQLVESFSAANVRGLSEQMSLAFDIDGDGANDALYITERGTLAAKRIDDSLSIEAEPFWEYVSDKTVFEFDVSSLNADGIPDLVLRHGNSITVLVSRGVEQGGPL</sequence>
<evidence type="ECO:0000313" key="3">
    <source>
        <dbReference type="Proteomes" id="UP000051934"/>
    </source>
</evidence>
<evidence type="ECO:0000256" key="1">
    <source>
        <dbReference type="SAM" id="SignalP"/>
    </source>
</evidence>
<dbReference type="EMBL" id="LIBB01000315">
    <property type="protein sequence ID" value="KRO70584.1"/>
    <property type="molecule type" value="Genomic_DNA"/>
</dbReference>
<proteinExistence type="predicted"/>
<reference evidence="2 3" key="1">
    <citation type="submission" date="2015-10" db="EMBL/GenBank/DDBJ databases">
        <title>Metagenome-Assembled Genomes uncover a global brackish microbiome.</title>
        <authorList>
            <person name="Hugerth L.W."/>
            <person name="Larsson J."/>
            <person name="Alneberg J."/>
            <person name="Lindh M.V."/>
            <person name="Legrand C."/>
            <person name="Pinhassi J."/>
            <person name="Andersson A.F."/>
        </authorList>
    </citation>
    <scope>NUCLEOTIDE SEQUENCE [LARGE SCALE GENOMIC DNA]</scope>
    <source>
        <strain evidence="2">BACL4 MAG-120507-bin80</strain>
    </source>
</reference>
<dbReference type="Proteomes" id="UP000051934">
    <property type="component" value="Unassembled WGS sequence"/>
</dbReference>
<dbReference type="SUPFAM" id="SSF69318">
    <property type="entry name" value="Integrin alpha N-terminal domain"/>
    <property type="match status" value="1"/>
</dbReference>
<organism evidence="2 3">
    <name type="scientific">OM182 bacterium BACL3 MAG-120507-bin80</name>
    <dbReference type="NCBI Taxonomy" id="1655577"/>
    <lineage>
        <taxon>Bacteria</taxon>
        <taxon>Pseudomonadati</taxon>
        <taxon>Pseudomonadota</taxon>
        <taxon>Gammaproteobacteria</taxon>
        <taxon>OMG group</taxon>
        <taxon>OM182 clade</taxon>
    </lineage>
</organism>
<protein>
    <recommendedName>
        <fullName evidence="4">VCBS repeat-containing protein</fullName>
    </recommendedName>
</protein>